<dbReference type="AlphaFoldDB" id="A0A316VRW9"/>
<evidence type="ECO:0000313" key="2">
    <source>
        <dbReference type="EMBL" id="PWN38245.1"/>
    </source>
</evidence>
<dbReference type="Gene3D" id="1.20.1050.10">
    <property type="match status" value="1"/>
</dbReference>
<proteinExistence type="predicted"/>
<dbReference type="InterPro" id="IPR036282">
    <property type="entry name" value="Glutathione-S-Trfase_C_sf"/>
</dbReference>
<dbReference type="SUPFAM" id="SSF47616">
    <property type="entry name" value="GST C-terminal domain-like"/>
    <property type="match status" value="1"/>
</dbReference>
<keyword evidence="3" id="KW-1185">Reference proteome</keyword>
<gene>
    <name evidence="2" type="ORF">FA14DRAFT_163726</name>
</gene>
<dbReference type="InterPro" id="IPR010987">
    <property type="entry name" value="Glutathione-S-Trfase_C-like"/>
</dbReference>
<dbReference type="PROSITE" id="PS50405">
    <property type="entry name" value="GST_CTER"/>
    <property type="match status" value="1"/>
</dbReference>
<feature type="domain" description="GST C-terminal" evidence="1">
    <location>
        <begin position="189"/>
        <end position="324"/>
    </location>
</feature>
<dbReference type="OrthoDB" id="412788at2759"/>
<organism evidence="2 3">
    <name type="scientific">Meira miltonrushii</name>
    <dbReference type="NCBI Taxonomy" id="1280837"/>
    <lineage>
        <taxon>Eukaryota</taxon>
        <taxon>Fungi</taxon>
        <taxon>Dikarya</taxon>
        <taxon>Basidiomycota</taxon>
        <taxon>Ustilaginomycotina</taxon>
        <taxon>Exobasidiomycetes</taxon>
        <taxon>Exobasidiales</taxon>
        <taxon>Brachybasidiaceae</taxon>
        <taxon>Meira</taxon>
    </lineage>
</organism>
<dbReference type="GeneID" id="37021618"/>
<name>A0A316VRW9_9BASI</name>
<dbReference type="EMBL" id="KZ819602">
    <property type="protein sequence ID" value="PWN38245.1"/>
    <property type="molecule type" value="Genomic_DNA"/>
</dbReference>
<reference evidence="2 3" key="1">
    <citation type="journal article" date="2018" name="Mol. Biol. Evol.">
        <title>Broad Genomic Sampling Reveals a Smut Pathogenic Ancestry of the Fungal Clade Ustilaginomycotina.</title>
        <authorList>
            <person name="Kijpornyongpan T."/>
            <person name="Mondo S.J."/>
            <person name="Barry K."/>
            <person name="Sandor L."/>
            <person name="Lee J."/>
            <person name="Lipzen A."/>
            <person name="Pangilinan J."/>
            <person name="LaButti K."/>
            <person name="Hainaut M."/>
            <person name="Henrissat B."/>
            <person name="Grigoriev I.V."/>
            <person name="Spatafora J.W."/>
            <person name="Aime M.C."/>
        </authorList>
    </citation>
    <scope>NUCLEOTIDE SEQUENCE [LARGE SCALE GENOMIC DNA]</scope>
    <source>
        <strain evidence="2 3">MCA 3882</strain>
    </source>
</reference>
<dbReference type="InterPro" id="IPR004046">
    <property type="entry name" value="GST_C"/>
</dbReference>
<dbReference type="RefSeq" id="XP_025358547.1">
    <property type="nucleotide sequence ID" value="XM_025499837.1"/>
</dbReference>
<dbReference type="STRING" id="1280837.A0A316VRW9"/>
<sequence length="334" mass="36600">MSNTAPKAVLYTSGVSVWGAVPQLAFIEKGYEESDYELRFVNLMEGENFAPSYLRINQNGTVPSLVVPLAETAGQEVDTKFRALNGSIEITEFLDASRSQSILDIKGEDSARPAPVLSPATIEGKAASDALIKMVQAPLAEPNGLLLAARSMQELDQQRKGVQGTFCKNRQAALERFRAEAKSNTSAENPRTASVTERLVQWYNDKEASLAPLHAAYLHADQDASQKFVQQSLQLWVGAAHVLAELEQKILSPFVFGDQISLADLHITAWLARIFSIATNLEGDQDEVSALKKVLAKIEGSEEASRGLGPKVIQYWNTVKARPSFQQVYKDGLH</sequence>
<dbReference type="Gene3D" id="3.40.30.10">
    <property type="entry name" value="Glutaredoxin"/>
    <property type="match status" value="1"/>
</dbReference>
<accession>A0A316VRW9</accession>
<dbReference type="PANTHER" id="PTHR44051">
    <property type="entry name" value="GLUTATHIONE S-TRANSFERASE-RELATED"/>
    <property type="match status" value="1"/>
</dbReference>
<dbReference type="PANTHER" id="PTHR44051:SF8">
    <property type="entry name" value="GLUTATHIONE S-TRANSFERASE GSTA"/>
    <property type="match status" value="1"/>
</dbReference>
<evidence type="ECO:0000259" key="1">
    <source>
        <dbReference type="PROSITE" id="PS50405"/>
    </source>
</evidence>
<dbReference type="Pfam" id="PF00043">
    <property type="entry name" value="GST_C"/>
    <property type="match status" value="1"/>
</dbReference>
<protein>
    <recommendedName>
        <fullName evidence="1">GST C-terminal domain-containing protein</fullName>
    </recommendedName>
</protein>
<dbReference type="InParanoid" id="A0A316VRW9"/>
<dbReference type="SUPFAM" id="SSF52833">
    <property type="entry name" value="Thioredoxin-like"/>
    <property type="match status" value="1"/>
</dbReference>
<dbReference type="InterPro" id="IPR036249">
    <property type="entry name" value="Thioredoxin-like_sf"/>
</dbReference>
<dbReference type="Proteomes" id="UP000245771">
    <property type="component" value="Unassembled WGS sequence"/>
</dbReference>
<dbReference type="CDD" id="cd00299">
    <property type="entry name" value="GST_C_family"/>
    <property type="match status" value="1"/>
</dbReference>
<evidence type="ECO:0000313" key="3">
    <source>
        <dbReference type="Proteomes" id="UP000245771"/>
    </source>
</evidence>